<dbReference type="STRING" id="1631356.VV01_00185"/>
<feature type="transmembrane region" description="Helical" evidence="7">
    <location>
        <begin position="358"/>
        <end position="375"/>
    </location>
</feature>
<keyword evidence="3" id="KW-1003">Cell membrane</keyword>
<sequence>MTGEKQVARNWFASAGARRYLAAFGLDQAADAMVYVLLAWVAVHGASALGAIWIVGAAAAAKLATLLLVGGALGDRFGAAPVVKSTLVIRSLLLVGLIAALAADVVLGIAVVAIAYGLVDGAHEPAMQALSTEVVPSDSGQKGIQGALDLVRRLGMLSAGPLVGAFIVWGSDEAAVALALVGLLAARLVVPAGTTRSRPAAERLLVLLSKLAADSREGWSVALRTKSVRSKLLIFVVANLALTPPIVLGVPLLAKAHHWSAAAFGLIDAGYAAGAIVGGIAVARWGDALSNAEEWAVGSLVPTAAAVAVLGWLDSWGLVCALAAVAGVSTGFGPSLLVGSLKESTPDHLQSRMQAARVAAIVAAGPAGIAVFGALISASSISAAITILAALLGLASILFLSGRAKELLLT</sequence>
<feature type="transmembrane region" description="Helical" evidence="7">
    <location>
        <begin position="50"/>
        <end position="73"/>
    </location>
</feature>
<evidence type="ECO:0000256" key="2">
    <source>
        <dbReference type="ARBA" id="ARBA00022448"/>
    </source>
</evidence>
<comment type="caution">
    <text evidence="8">The sequence shown here is derived from an EMBL/GenBank/DDBJ whole genome shotgun (WGS) entry which is preliminary data.</text>
</comment>
<feature type="transmembrane region" description="Helical" evidence="7">
    <location>
        <begin position="20"/>
        <end position="43"/>
    </location>
</feature>
<keyword evidence="9" id="KW-1185">Reference proteome</keyword>
<name>A0A0L6CPJ4_9MICO</name>
<organism evidence="8 9">
    <name type="scientific">Luteipulveratus halotolerans</name>
    <dbReference type="NCBI Taxonomy" id="1631356"/>
    <lineage>
        <taxon>Bacteria</taxon>
        <taxon>Bacillati</taxon>
        <taxon>Actinomycetota</taxon>
        <taxon>Actinomycetes</taxon>
        <taxon>Micrococcales</taxon>
        <taxon>Dermacoccaceae</taxon>
        <taxon>Luteipulveratus</taxon>
    </lineage>
</organism>
<dbReference type="SUPFAM" id="SSF103473">
    <property type="entry name" value="MFS general substrate transporter"/>
    <property type="match status" value="1"/>
</dbReference>
<dbReference type="GO" id="GO:0005886">
    <property type="term" value="C:plasma membrane"/>
    <property type="evidence" value="ECO:0007669"/>
    <property type="project" value="UniProtKB-SubCell"/>
</dbReference>
<dbReference type="AlphaFoldDB" id="A0A0L6CPJ4"/>
<feature type="transmembrane region" description="Helical" evidence="7">
    <location>
        <begin position="93"/>
        <end position="119"/>
    </location>
</feature>
<feature type="transmembrane region" description="Helical" evidence="7">
    <location>
        <begin position="175"/>
        <end position="194"/>
    </location>
</feature>
<feature type="transmembrane region" description="Helical" evidence="7">
    <location>
        <begin position="381"/>
        <end position="400"/>
    </location>
</feature>
<evidence type="ECO:0000313" key="9">
    <source>
        <dbReference type="Proteomes" id="UP000037397"/>
    </source>
</evidence>
<evidence type="ECO:0000256" key="6">
    <source>
        <dbReference type="ARBA" id="ARBA00023136"/>
    </source>
</evidence>
<evidence type="ECO:0000256" key="3">
    <source>
        <dbReference type="ARBA" id="ARBA00022475"/>
    </source>
</evidence>
<keyword evidence="2" id="KW-0813">Transport</keyword>
<dbReference type="Proteomes" id="UP000037397">
    <property type="component" value="Unassembled WGS sequence"/>
</dbReference>
<feature type="transmembrane region" description="Helical" evidence="7">
    <location>
        <begin position="259"/>
        <end position="283"/>
    </location>
</feature>
<feature type="transmembrane region" description="Helical" evidence="7">
    <location>
        <begin position="319"/>
        <end position="338"/>
    </location>
</feature>
<gene>
    <name evidence="8" type="ORF">VV01_00185</name>
</gene>
<evidence type="ECO:0008006" key="10">
    <source>
        <dbReference type="Google" id="ProtNLM"/>
    </source>
</evidence>
<dbReference type="Gene3D" id="1.20.1250.20">
    <property type="entry name" value="MFS general substrate transporter like domains"/>
    <property type="match status" value="2"/>
</dbReference>
<dbReference type="GO" id="GO:0022857">
    <property type="term" value="F:transmembrane transporter activity"/>
    <property type="evidence" value="ECO:0007669"/>
    <property type="project" value="InterPro"/>
</dbReference>
<dbReference type="PANTHER" id="PTHR23513">
    <property type="entry name" value="INTEGRAL MEMBRANE EFFLUX PROTEIN-RELATED"/>
    <property type="match status" value="1"/>
</dbReference>
<reference evidence="9" key="1">
    <citation type="submission" date="2015-03" db="EMBL/GenBank/DDBJ databases">
        <title>Luteipulveratus halotolerans sp. nov., a novel actinobacterium (Dermacoccaceae) from Sarawak, Malaysia.</title>
        <authorList>
            <person name="Juboi H."/>
            <person name="Basik A."/>
            <person name="Shamsul S.S."/>
            <person name="Arnold P."/>
            <person name="Schmitt E.K."/>
            <person name="Sanglier J.-J."/>
            <person name="Yeo T."/>
        </authorList>
    </citation>
    <scope>NUCLEOTIDE SEQUENCE [LARGE SCALE GENOMIC DNA]</scope>
    <source>
        <strain evidence="9">C296001</strain>
    </source>
</reference>
<evidence type="ECO:0000256" key="7">
    <source>
        <dbReference type="SAM" id="Phobius"/>
    </source>
</evidence>
<dbReference type="InterPro" id="IPR036259">
    <property type="entry name" value="MFS_trans_sf"/>
</dbReference>
<evidence type="ECO:0000256" key="4">
    <source>
        <dbReference type="ARBA" id="ARBA00022692"/>
    </source>
</evidence>
<dbReference type="PANTHER" id="PTHR23513:SF9">
    <property type="entry name" value="ENTEROBACTIN EXPORTER ENTS"/>
    <property type="match status" value="1"/>
</dbReference>
<proteinExistence type="predicted"/>
<dbReference type="InterPro" id="IPR011701">
    <property type="entry name" value="MFS"/>
</dbReference>
<evidence type="ECO:0000313" key="8">
    <source>
        <dbReference type="EMBL" id="KNX39691.1"/>
    </source>
</evidence>
<comment type="subcellular location">
    <subcellularLocation>
        <location evidence="1">Cell inner membrane</location>
        <topology evidence="1">Multi-pass membrane protein</topology>
    </subcellularLocation>
</comment>
<evidence type="ECO:0000256" key="1">
    <source>
        <dbReference type="ARBA" id="ARBA00004429"/>
    </source>
</evidence>
<keyword evidence="6 7" id="KW-0472">Membrane</keyword>
<protein>
    <recommendedName>
        <fullName evidence="10">Major facilitator superfamily (MFS) profile domain-containing protein</fullName>
    </recommendedName>
</protein>
<feature type="transmembrane region" description="Helical" evidence="7">
    <location>
        <begin position="232"/>
        <end position="253"/>
    </location>
</feature>
<keyword evidence="5 7" id="KW-1133">Transmembrane helix</keyword>
<dbReference type="Pfam" id="PF07690">
    <property type="entry name" value="MFS_1"/>
    <property type="match status" value="2"/>
</dbReference>
<feature type="transmembrane region" description="Helical" evidence="7">
    <location>
        <begin position="295"/>
        <end position="313"/>
    </location>
</feature>
<dbReference type="EMBL" id="LAIR01000001">
    <property type="protein sequence ID" value="KNX39691.1"/>
    <property type="molecule type" value="Genomic_DNA"/>
</dbReference>
<evidence type="ECO:0000256" key="5">
    <source>
        <dbReference type="ARBA" id="ARBA00022989"/>
    </source>
</evidence>
<keyword evidence="4 7" id="KW-0812">Transmembrane</keyword>
<accession>A0A0L6CPJ4</accession>